<dbReference type="SUPFAM" id="SSF48264">
    <property type="entry name" value="Cytochrome P450"/>
    <property type="match status" value="1"/>
</dbReference>
<dbReference type="Pfam" id="PF00067">
    <property type="entry name" value="p450"/>
    <property type="match status" value="1"/>
</dbReference>
<proteinExistence type="inferred from homology"/>
<keyword evidence="5" id="KW-0443">Lipid metabolism</keyword>
<evidence type="ECO:0000256" key="1">
    <source>
        <dbReference type="ARBA" id="ARBA00010617"/>
    </source>
</evidence>
<evidence type="ECO:0000256" key="2">
    <source>
        <dbReference type="ARBA" id="ARBA00022617"/>
    </source>
</evidence>
<comment type="caution">
    <text evidence="9">The sequence shown here is derived from an EMBL/GenBank/DDBJ whole genome shotgun (WGS) entry which is preliminary data.</text>
</comment>
<feature type="region of interest" description="Disordered" evidence="7">
    <location>
        <begin position="112"/>
        <end position="132"/>
    </location>
</feature>
<accession>A0A8T2JEK9</accession>
<evidence type="ECO:0000313" key="10">
    <source>
        <dbReference type="Proteomes" id="UP000812440"/>
    </source>
</evidence>
<name>A0A8T2JEK9_9PIPI</name>
<feature type="region of interest" description="Disordered" evidence="7">
    <location>
        <begin position="147"/>
        <end position="166"/>
    </location>
</feature>
<keyword evidence="2 6" id="KW-0349">Heme</keyword>
<dbReference type="PROSITE" id="PS50804">
    <property type="entry name" value="SCAN_BOX"/>
    <property type="match status" value="1"/>
</dbReference>
<dbReference type="AlphaFoldDB" id="A0A8T2JEK9"/>
<dbReference type="GO" id="GO:0020037">
    <property type="term" value="F:heme binding"/>
    <property type="evidence" value="ECO:0007669"/>
    <property type="project" value="InterPro"/>
</dbReference>
<dbReference type="SUPFAM" id="SSF47353">
    <property type="entry name" value="Retrovirus capsid dimerization domain-like"/>
    <property type="match status" value="1"/>
</dbReference>
<dbReference type="InterPro" id="IPR003309">
    <property type="entry name" value="SCAN_dom"/>
</dbReference>
<dbReference type="Gene3D" id="1.10.630.10">
    <property type="entry name" value="Cytochrome P450"/>
    <property type="match status" value="1"/>
</dbReference>
<feature type="binding site" description="axial binding residue" evidence="6">
    <location>
        <position position="713"/>
    </location>
    <ligand>
        <name>heme</name>
        <dbReference type="ChEBI" id="CHEBI:30413"/>
    </ligand>
    <ligandPart>
        <name>Fe</name>
        <dbReference type="ChEBI" id="CHEBI:18248"/>
    </ligandPart>
</feature>
<evidence type="ECO:0000313" key="9">
    <source>
        <dbReference type="EMBL" id="KAG8441998.1"/>
    </source>
</evidence>
<dbReference type="GO" id="GO:0005506">
    <property type="term" value="F:iron ion binding"/>
    <property type="evidence" value="ECO:0007669"/>
    <property type="project" value="InterPro"/>
</dbReference>
<evidence type="ECO:0000259" key="8">
    <source>
        <dbReference type="PROSITE" id="PS50804"/>
    </source>
</evidence>
<dbReference type="PRINTS" id="PR00465">
    <property type="entry name" value="EP450IV"/>
</dbReference>
<dbReference type="OrthoDB" id="6692864at2759"/>
<dbReference type="Gene3D" id="1.10.4020.10">
    <property type="entry name" value="DNA breaking-rejoining enzymes"/>
    <property type="match status" value="1"/>
</dbReference>
<dbReference type="PANTHER" id="PTHR24304">
    <property type="entry name" value="CYTOCHROME P450 FAMILY 7"/>
    <property type="match status" value="1"/>
</dbReference>
<dbReference type="CDD" id="cd20632">
    <property type="entry name" value="CYP7B1"/>
    <property type="match status" value="1"/>
</dbReference>
<evidence type="ECO:0000256" key="5">
    <source>
        <dbReference type="ARBA" id="ARBA00023221"/>
    </source>
</evidence>
<evidence type="ECO:0000256" key="6">
    <source>
        <dbReference type="PIRSR" id="PIRSR602403-1"/>
    </source>
</evidence>
<feature type="compositionally biased region" description="Polar residues" evidence="7">
    <location>
        <begin position="148"/>
        <end position="157"/>
    </location>
</feature>
<dbReference type="GO" id="GO:0006699">
    <property type="term" value="P:bile acid biosynthetic process"/>
    <property type="evidence" value="ECO:0007669"/>
    <property type="project" value="TreeGrafter"/>
</dbReference>
<feature type="compositionally biased region" description="Basic and acidic residues" evidence="7">
    <location>
        <begin position="119"/>
        <end position="132"/>
    </location>
</feature>
<keyword evidence="10" id="KW-1185">Reference proteome</keyword>
<protein>
    <recommendedName>
        <fullName evidence="8">SCAN box domain-containing protein</fullName>
    </recommendedName>
</protein>
<dbReference type="EMBL" id="JAACNH010000005">
    <property type="protein sequence ID" value="KAG8441998.1"/>
    <property type="molecule type" value="Genomic_DNA"/>
</dbReference>
<dbReference type="GO" id="GO:0008396">
    <property type="term" value="F:oxysterol 7-alpha-hydroxylase activity"/>
    <property type="evidence" value="ECO:0007669"/>
    <property type="project" value="TreeGrafter"/>
</dbReference>
<feature type="domain" description="SCAN box" evidence="8">
    <location>
        <begin position="248"/>
        <end position="302"/>
    </location>
</feature>
<dbReference type="InterPro" id="IPR001128">
    <property type="entry name" value="Cyt_P450"/>
</dbReference>
<sequence>MATFYKRQTKEVLINLCEERGIDVLDKSKELLIRALLESDQEQQNYTTESGSDVDLAIPERTVNLGFSQHENTTVQEHTSSLQKDLQLLGSDDPQLRLQLILQHQEREAQREAAAAAAERAERQAQREIEAAERQADRAFQLELAKLQHQTQSPQSSESREGPFALHGSPKFPVMDNDSNLDTFLLSFEKCCRQYQLPLEQWARYLTPGLKGKALDAFVELPPELDGDYEALKQALIKKFNLMPEVYRKKFRALQRGPTDSYSDVVSNLRTSFRQWIKGLSVTKFEELEDLMVMDQFLNNCPYWPGEPPLENGWIPFLGLAFDFQKDPLQFLISRQKKYGGLFTVHIAGKYITFVMDSTQFQHVIRHGKQLDFNEFANTLASRSFDYPRITETKFPKLNDNMHRIYKIMQGRALDKLTDSMMGNLQRVFKWKFSQATDWKVEKMYQFCCCIMFEASFMTLYGRDPIADGHKVISEIREKFTKFDAKFPYLVINIPIALLGATKKIREELIHIFFPNKMEKRFEISEVVQERKNVLDLYELKDYDKAAHHFAFLWASVGNTIPATFWAMYYLVRHPEALAAVRDEIDHLLQSTGQKRGPEYDINLTREQLDSLVLLGSAINESLRLCAASINIRIVQEDFILELEGNQTVSLRKGDFIALYPPTLHMDPEIYEHPEEYRYDRFVEDGKEKNSFYKNGKKLKHFLMPFGSGTSKCPGRFFATNEIKQFLAVLLMHQK</sequence>
<reference evidence="9" key="1">
    <citation type="thesis" date="2020" institute="ProQuest LLC" country="789 East Eisenhower Parkway, Ann Arbor, MI, USA">
        <title>Comparative Genomics and Chromosome Evolution.</title>
        <authorList>
            <person name="Mudd A.B."/>
        </authorList>
    </citation>
    <scope>NUCLEOTIDE SEQUENCE</scope>
    <source>
        <strain evidence="9">Female2</strain>
        <tissue evidence="9">Blood</tissue>
    </source>
</reference>
<dbReference type="InterPro" id="IPR036396">
    <property type="entry name" value="Cyt_P450_sf"/>
</dbReference>
<keyword evidence="3 6" id="KW-0479">Metal-binding</keyword>
<dbReference type="GO" id="GO:0042632">
    <property type="term" value="P:cholesterol homeostasis"/>
    <property type="evidence" value="ECO:0007669"/>
    <property type="project" value="TreeGrafter"/>
</dbReference>
<dbReference type="Proteomes" id="UP000812440">
    <property type="component" value="Chromosome 6"/>
</dbReference>
<gene>
    <name evidence="9" type="ORF">GDO86_010970</name>
</gene>
<dbReference type="InterPro" id="IPR050529">
    <property type="entry name" value="CYP450_sterol_14alpha_dmase"/>
</dbReference>
<dbReference type="PANTHER" id="PTHR24304:SF0">
    <property type="entry name" value="CYTOCHROME P450 7B1"/>
    <property type="match status" value="1"/>
</dbReference>
<keyword evidence="4 6" id="KW-0408">Iron</keyword>
<comment type="cofactor">
    <cofactor evidence="6">
        <name>heme</name>
        <dbReference type="ChEBI" id="CHEBI:30413"/>
    </cofactor>
</comment>
<evidence type="ECO:0000256" key="3">
    <source>
        <dbReference type="ARBA" id="ARBA00022723"/>
    </source>
</evidence>
<keyword evidence="5" id="KW-0753">Steroid metabolism</keyword>
<organism evidence="9 10">
    <name type="scientific">Hymenochirus boettgeri</name>
    <name type="common">Congo dwarf clawed frog</name>
    <dbReference type="NCBI Taxonomy" id="247094"/>
    <lineage>
        <taxon>Eukaryota</taxon>
        <taxon>Metazoa</taxon>
        <taxon>Chordata</taxon>
        <taxon>Craniata</taxon>
        <taxon>Vertebrata</taxon>
        <taxon>Euteleostomi</taxon>
        <taxon>Amphibia</taxon>
        <taxon>Batrachia</taxon>
        <taxon>Anura</taxon>
        <taxon>Pipoidea</taxon>
        <taxon>Pipidae</taxon>
        <taxon>Pipinae</taxon>
        <taxon>Hymenochirus</taxon>
    </lineage>
</organism>
<evidence type="ECO:0000256" key="4">
    <source>
        <dbReference type="ARBA" id="ARBA00023004"/>
    </source>
</evidence>
<dbReference type="InterPro" id="IPR002403">
    <property type="entry name" value="Cyt_P450_E_grp-IV"/>
</dbReference>
<dbReference type="InterPro" id="IPR038269">
    <property type="entry name" value="SCAN_sf"/>
</dbReference>
<comment type="similarity">
    <text evidence="1">Belongs to the cytochrome P450 family.</text>
</comment>
<dbReference type="Pfam" id="PF02023">
    <property type="entry name" value="SCAN"/>
    <property type="match status" value="1"/>
</dbReference>
<evidence type="ECO:0000256" key="7">
    <source>
        <dbReference type="SAM" id="MobiDB-lite"/>
    </source>
</evidence>